<comment type="caution">
    <text evidence="1">The sequence shown here is derived from an EMBL/GenBank/DDBJ whole genome shotgun (WGS) entry which is preliminary data.</text>
</comment>
<evidence type="ECO:0000313" key="2">
    <source>
        <dbReference type="Proteomes" id="UP000828390"/>
    </source>
</evidence>
<organism evidence="1 2">
    <name type="scientific">Dreissena polymorpha</name>
    <name type="common">Zebra mussel</name>
    <name type="synonym">Mytilus polymorpha</name>
    <dbReference type="NCBI Taxonomy" id="45954"/>
    <lineage>
        <taxon>Eukaryota</taxon>
        <taxon>Metazoa</taxon>
        <taxon>Spiralia</taxon>
        <taxon>Lophotrochozoa</taxon>
        <taxon>Mollusca</taxon>
        <taxon>Bivalvia</taxon>
        <taxon>Autobranchia</taxon>
        <taxon>Heteroconchia</taxon>
        <taxon>Euheterodonta</taxon>
        <taxon>Imparidentia</taxon>
        <taxon>Neoheterodontei</taxon>
        <taxon>Myida</taxon>
        <taxon>Dreissenoidea</taxon>
        <taxon>Dreissenidae</taxon>
        <taxon>Dreissena</taxon>
    </lineage>
</organism>
<sequence>MFLEKIIQENLQDNNIFIYIGCRPISNLRFAEDIDLMGGTSSKLKDLTNKL</sequence>
<gene>
    <name evidence="1" type="ORF">DPMN_140939</name>
</gene>
<dbReference type="AlphaFoldDB" id="A0A9D4GBD2"/>
<dbReference type="EMBL" id="JAIWYP010000006">
    <property type="protein sequence ID" value="KAH3812504.1"/>
    <property type="molecule type" value="Genomic_DNA"/>
</dbReference>
<reference evidence="1" key="2">
    <citation type="submission" date="2020-11" db="EMBL/GenBank/DDBJ databases">
        <authorList>
            <person name="McCartney M.A."/>
            <person name="Auch B."/>
            <person name="Kono T."/>
            <person name="Mallez S."/>
            <person name="Becker A."/>
            <person name="Gohl D.M."/>
            <person name="Silverstein K.A.T."/>
            <person name="Koren S."/>
            <person name="Bechman K.B."/>
            <person name="Herman A."/>
            <person name="Abrahante J.E."/>
            <person name="Garbe J."/>
        </authorList>
    </citation>
    <scope>NUCLEOTIDE SEQUENCE</scope>
    <source>
        <strain evidence="1">Duluth1</strain>
        <tissue evidence="1">Whole animal</tissue>
    </source>
</reference>
<proteinExistence type="predicted"/>
<protein>
    <submittedName>
        <fullName evidence="1">Uncharacterized protein</fullName>
    </submittedName>
</protein>
<name>A0A9D4GBD2_DREPO</name>
<dbReference type="Proteomes" id="UP000828390">
    <property type="component" value="Unassembled WGS sequence"/>
</dbReference>
<reference evidence="1" key="1">
    <citation type="journal article" date="2019" name="bioRxiv">
        <title>The Genome of the Zebra Mussel, Dreissena polymorpha: A Resource for Invasive Species Research.</title>
        <authorList>
            <person name="McCartney M.A."/>
            <person name="Auch B."/>
            <person name="Kono T."/>
            <person name="Mallez S."/>
            <person name="Zhang Y."/>
            <person name="Obille A."/>
            <person name="Becker A."/>
            <person name="Abrahante J.E."/>
            <person name="Garbe J."/>
            <person name="Badalamenti J.P."/>
            <person name="Herman A."/>
            <person name="Mangelson H."/>
            <person name="Liachko I."/>
            <person name="Sullivan S."/>
            <person name="Sone E.D."/>
            <person name="Koren S."/>
            <person name="Silverstein K.A.T."/>
            <person name="Beckman K.B."/>
            <person name="Gohl D.M."/>
        </authorList>
    </citation>
    <scope>NUCLEOTIDE SEQUENCE</scope>
    <source>
        <strain evidence="1">Duluth1</strain>
        <tissue evidence="1">Whole animal</tissue>
    </source>
</reference>
<evidence type="ECO:0000313" key="1">
    <source>
        <dbReference type="EMBL" id="KAH3812504.1"/>
    </source>
</evidence>
<keyword evidence="2" id="KW-1185">Reference proteome</keyword>
<accession>A0A9D4GBD2</accession>